<evidence type="ECO:0000313" key="2">
    <source>
        <dbReference type="Proteomes" id="UP000263013"/>
    </source>
</evidence>
<keyword evidence="2" id="KW-1185">Reference proteome</keyword>
<dbReference type="EMBL" id="CP021130">
    <property type="protein sequence ID" value="AWR87820.1"/>
    <property type="molecule type" value="Genomic_DNA"/>
</dbReference>
<gene>
    <name evidence="1" type="ORF">Mtai_v1c25920</name>
</gene>
<protein>
    <recommendedName>
        <fullName evidence="3">Restriction endonuclease</fullName>
    </recommendedName>
</protein>
<sequence length="249" mass="29223">MYPAEHNHAVSVEVRKFLENVDSAKEESITDYLVWKWREIDKRFNYLRVTPFSRDRERVTGADFELELWLVGRTFHLSFAVQAKKFIKRSDSYVRRLRYPNNTKAQMNKLLAYSRQNGRLPLYFIYTLSSSTICPLSVADGAIYVADALVMEEFADGKRGKRVSLDKLLKEAKPFHCMFCCLLGTQGYFEEYFHRAYNIYIEGEAELPSYARRLLDSSKNQDGQGVSLEPEERVRLRAFRFVAVYDMRE</sequence>
<reference evidence="1 2" key="1">
    <citation type="submission" date="2017-05" db="EMBL/GenBank/DDBJ databases">
        <title>Complete genome sequence of Meiothermus taiwanensis WR-220.</title>
        <authorList>
            <person name="Wu W.-L."/>
            <person name="Lo W.-S."/>
            <person name="Kuo C.-H."/>
            <person name="Wu S.-H."/>
        </authorList>
    </citation>
    <scope>NUCLEOTIDE SEQUENCE [LARGE SCALE GENOMIC DNA]</scope>
    <source>
        <strain evidence="1 2">WR-220</strain>
    </source>
</reference>
<dbReference type="RefSeq" id="WP_036197287.1">
    <property type="nucleotide sequence ID" value="NZ_CP021130.1"/>
</dbReference>
<dbReference type="InterPro" id="IPR046723">
    <property type="entry name" value="DUF6615"/>
</dbReference>
<dbReference type="Pfam" id="PF20320">
    <property type="entry name" value="DUF6615"/>
    <property type="match status" value="1"/>
</dbReference>
<organism evidence="1 2">
    <name type="scientific">Meiothermus taiwanensis WR-220</name>
    <dbReference type="NCBI Taxonomy" id="1339250"/>
    <lineage>
        <taxon>Bacteria</taxon>
        <taxon>Thermotogati</taxon>
        <taxon>Deinococcota</taxon>
        <taxon>Deinococci</taxon>
        <taxon>Thermales</taxon>
        <taxon>Thermaceae</taxon>
        <taxon>Meiothermus</taxon>
    </lineage>
</organism>
<evidence type="ECO:0000313" key="1">
    <source>
        <dbReference type="EMBL" id="AWR87820.1"/>
    </source>
</evidence>
<dbReference type="Proteomes" id="UP000263013">
    <property type="component" value="Chromosome"/>
</dbReference>
<name>A0ABM6WKY8_9DEIN</name>
<proteinExistence type="predicted"/>
<evidence type="ECO:0008006" key="3">
    <source>
        <dbReference type="Google" id="ProtNLM"/>
    </source>
</evidence>
<accession>A0ABM6WKY8</accession>